<feature type="compositionally biased region" description="Basic and acidic residues" evidence="1">
    <location>
        <begin position="1"/>
        <end position="15"/>
    </location>
</feature>
<feature type="domain" description="CP12" evidence="2">
    <location>
        <begin position="4"/>
        <end position="70"/>
    </location>
</feature>
<dbReference type="EMBL" id="KY945241">
    <property type="protein sequence ID" value="ARW56945.1"/>
    <property type="molecule type" value="Genomic_RNA"/>
</dbReference>
<proteinExistence type="predicted"/>
<dbReference type="RefSeq" id="YP_010090331.1">
    <property type="nucleotide sequence ID" value="NC_055719.1"/>
</dbReference>
<dbReference type="SMART" id="SM01093">
    <property type="entry name" value="CP12"/>
    <property type="match status" value="1"/>
</dbReference>
<reference evidence="3 4" key="1">
    <citation type="submission" date="2017-04" db="EMBL/GenBank/DDBJ databases">
        <title>Isolation and Genetic Analysis of a Novel Cyanophage S-H35 from the Bohai Sea.</title>
        <authorList>
            <person name="Xu X."/>
        </authorList>
    </citation>
    <scope>NUCLEOTIDE SEQUENCE [LARGE SCALE GENOMIC DNA]</scope>
</reference>
<dbReference type="Proteomes" id="UP000225351">
    <property type="component" value="Segment"/>
</dbReference>
<name>A0A1Z1LWA7_9CAUD</name>
<dbReference type="Pfam" id="PF02672">
    <property type="entry name" value="CP12"/>
    <property type="match status" value="1"/>
</dbReference>
<dbReference type="GeneID" id="65107803"/>
<organism evidence="3 4">
    <name type="scientific">Synechococcus phage S-H35</name>
    <dbReference type="NCBI Taxonomy" id="1983572"/>
    <lineage>
        <taxon>Viruses</taxon>
        <taxon>Duplodnaviria</taxon>
        <taxon>Heunggongvirae</taxon>
        <taxon>Uroviricota</taxon>
        <taxon>Caudoviricetes</taxon>
        <taxon>Pantevenvirales</taxon>
        <taxon>Kyanoviridae</taxon>
        <taxon>Shandvirus</taxon>
        <taxon>Shandvirus sh35</taxon>
    </lineage>
</organism>
<protein>
    <recommendedName>
        <fullName evidence="2">CP12 domain-containing protein</fullName>
    </recommendedName>
</protein>
<evidence type="ECO:0000259" key="2">
    <source>
        <dbReference type="SMART" id="SM01093"/>
    </source>
</evidence>
<dbReference type="KEGG" id="vg:65107803"/>
<evidence type="ECO:0000313" key="3">
    <source>
        <dbReference type="EMBL" id="ARW56945.1"/>
    </source>
</evidence>
<keyword evidence="4" id="KW-1185">Reference proteome</keyword>
<feature type="region of interest" description="Disordered" evidence="1">
    <location>
        <begin position="1"/>
        <end position="25"/>
    </location>
</feature>
<sequence length="70" mass="8258">MESIEKHIEADKQELENPNISPQRRRHIEGELEELEAYAERHPEDHHDPTSLELYCDNNPSALECKVYDD</sequence>
<evidence type="ECO:0000313" key="4">
    <source>
        <dbReference type="Proteomes" id="UP000225351"/>
    </source>
</evidence>
<dbReference type="InterPro" id="IPR003823">
    <property type="entry name" value="CP12_dom"/>
</dbReference>
<accession>A0A1Z1LWA7</accession>
<evidence type="ECO:0000256" key="1">
    <source>
        <dbReference type="SAM" id="MobiDB-lite"/>
    </source>
</evidence>